<feature type="region of interest" description="Disordered" evidence="1">
    <location>
        <begin position="1183"/>
        <end position="1237"/>
    </location>
</feature>
<feature type="compositionally biased region" description="Low complexity" evidence="1">
    <location>
        <begin position="1533"/>
        <end position="1544"/>
    </location>
</feature>
<feature type="compositionally biased region" description="Polar residues" evidence="1">
    <location>
        <begin position="362"/>
        <end position="372"/>
    </location>
</feature>
<feature type="region of interest" description="Disordered" evidence="1">
    <location>
        <begin position="864"/>
        <end position="883"/>
    </location>
</feature>
<feature type="compositionally biased region" description="Low complexity" evidence="1">
    <location>
        <begin position="1217"/>
        <end position="1235"/>
    </location>
</feature>
<feature type="compositionally biased region" description="Low complexity" evidence="1">
    <location>
        <begin position="1"/>
        <end position="21"/>
    </location>
</feature>
<evidence type="ECO:0000313" key="2">
    <source>
        <dbReference type="EMBL" id="TKY87688.1"/>
    </source>
</evidence>
<feature type="region of interest" description="Disordered" evidence="1">
    <location>
        <begin position="567"/>
        <end position="626"/>
    </location>
</feature>
<feature type="region of interest" description="Disordered" evidence="1">
    <location>
        <begin position="773"/>
        <end position="856"/>
    </location>
</feature>
<name>A0A4U7KW68_9BASI</name>
<feature type="region of interest" description="Disordered" evidence="1">
    <location>
        <begin position="655"/>
        <end position="748"/>
    </location>
</feature>
<feature type="compositionally biased region" description="Low complexity" evidence="1">
    <location>
        <begin position="1066"/>
        <end position="1080"/>
    </location>
</feature>
<feature type="region of interest" description="Disordered" evidence="1">
    <location>
        <begin position="362"/>
        <end position="394"/>
    </location>
</feature>
<feature type="compositionally biased region" description="Polar residues" evidence="1">
    <location>
        <begin position="53"/>
        <end position="62"/>
    </location>
</feature>
<feature type="region of interest" description="Disordered" evidence="1">
    <location>
        <begin position="423"/>
        <end position="554"/>
    </location>
</feature>
<feature type="region of interest" description="Disordered" evidence="1">
    <location>
        <begin position="1"/>
        <end position="105"/>
    </location>
</feature>
<feature type="compositionally biased region" description="Low complexity" evidence="1">
    <location>
        <begin position="597"/>
        <end position="622"/>
    </location>
</feature>
<feature type="compositionally biased region" description="Polar residues" evidence="1">
    <location>
        <begin position="517"/>
        <end position="530"/>
    </location>
</feature>
<feature type="compositionally biased region" description="Low complexity" evidence="1">
    <location>
        <begin position="131"/>
        <end position="140"/>
    </location>
</feature>
<feature type="region of interest" description="Disordered" evidence="1">
    <location>
        <begin position="1258"/>
        <end position="1319"/>
    </location>
</feature>
<feature type="compositionally biased region" description="Low complexity" evidence="1">
    <location>
        <begin position="1014"/>
        <end position="1024"/>
    </location>
</feature>
<feature type="region of interest" description="Disordered" evidence="1">
    <location>
        <begin position="1014"/>
        <end position="1096"/>
    </location>
</feature>
<proteinExistence type="predicted"/>
<keyword evidence="3" id="KW-1185">Reference proteome</keyword>
<gene>
    <name evidence="2" type="ORF">EX895_003269</name>
</gene>
<feature type="region of interest" description="Disordered" evidence="1">
    <location>
        <begin position="1467"/>
        <end position="1617"/>
    </location>
</feature>
<feature type="region of interest" description="Disordered" evidence="1">
    <location>
        <begin position="283"/>
        <end position="325"/>
    </location>
</feature>
<feature type="compositionally biased region" description="Polar residues" evidence="1">
    <location>
        <begin position="905"/>
        <end position="938"/>
    </location>
</feature>
<feature type="region of interest" description="Disordered" evidence="1">
    <location>
        <begin position="905"/>
        <end position="993"/>
    </location>
</feature>
<feature type="compositionally biased region" description="Basic and acidic residues" evidence="1">
    <location>
        <begin position="1409"/>
        <end position="1421"/>
    </location>
</feature>
<dbReference type="KEGG" id="sgra:EX895_003269"/>
<feature type="region of interest" description="Disordered" evidence="1">
    <location>
        <begin position="117"/>
        <end position="186"/>
    </location>
</feature>
<feature type="compositionally biased region" description="Low complexity" evidence="1">
    <location>
        <begin position="1577"/>
        <end position="1588"/>
    </location>
</feature>
<evidence type="ECO:0000313" key="3">
    <source>
        <dbReference type="Proteomes" id="UP000306050"/>
    </source>
</evidence>
<feature type="region of interest" description="Disordered" evidence="1">
    <location>
        <begin position="1392"/>
        <end position="1442"/>
    </location>
</feature>
<protein>
    <submittedName>
        <fullName evidence="2">Uncharacterized protein</fullName>
    </submittedName>
</protein>
<feature type="compositionally biased region" description="Polar residues" evidence="1">
    <location>
        <begin position="1193"/>
        <end position="1204"/>
    </location>
</feature>
<sequence>MLQQPTLLPHPSAALPAPTTLYSQTTPPLPSSHLYEHSSTSSPPSAQSASRSYDSTTAEEQQASASRPRSISASSAVSHLRTPSISSLAPPETKSRARSGSDAGSFTRSCISNGYYSNTDDENVDQEHSQRQSAASHSRSGWQASYGAAACNSAPNTRNSSFHKSNQPQQQRILDDSLGDSGDADWDAELGISEADHAEPLRLPSLQHAEHVLHPAPASTGDAAAALSSIISNKLAINSPGTSVQPTAHLESIKAADLKGIRVTSAVSESWDGDFLFQNEEDSVETDLQHGGSSRLRGSREQHDTTRGSTLGLLYSQDERDAESDDDVENWDDAFAWNADSIMTPSASTSSSLHDLMLRSSVQSNDLNSTPTRSKRTSAHELQLGGGRRLEHGKQEAFEKNRLSNGSLASNITDFSARLAAQSDTDSFRPRSSQDSDDFCASHASHASHSKPRAAVGQVHNMRKTNRNTINRSDDSGDDTETESPAKETSAPLAARPARRSLGAALGFDSRRKSATKEQLTTVQSPSRDGTTVKGDASHAVTQSHARSQSKSKLGALQRLSFSRSRLSVANASSTSVNELVEADKPPQRPYADNVNQSQSSLLSQTSTSSSRSRRGASPSSLEKSYTALRSTSFRRFLGRGNKNGAAAMHNANAAAETTPPFSPPRRRSEHSPPMLPVSSPQRRRATLAQASTQPKSPPFSWTGIRRSIELTPKRQKEQSIPRKSDSFQRDSPAQPLFTQAGRPGMAPTDPKLAMQQGSTAFKVLQGRSDRPVFGAEGSSIDVKDRSNLPAGGLRREFSSSNTLRAGPSMCMGDASTPTRSGRSKPDAEASTRRCRTAAEVGTRPPIRSDGTSVDTAPTSYVYGGINMSRGPDGHSSASRSVSASTAHSYTSAESMYGYRMRQQISVSSGPEAQDSETSYGTSVGSSPGLTGQWSWASSGKRGATPSNDAAKDTAWTASVDLSEHQESPLRQDSYHSRVDSVPGSPLALETTLDGRPMLPHTQAARMQFLADTPLSPSLHTSSTRETPARLEEPLAPSRPVPTSALKPGQVRPTSSNTDTSMAGMPSSSEATSSPATASSRKGAPRRNSLSDLKIPSRISKAQTGIRNNISLVRDFARGIEELKVLKASYIDSKIRTPLSPSDVEERVQNWLECADVLIGLGEGRSESDATARVDTVSHAPLSTHIDTRRTTFSDASSHANPTSPLEDWTSRQSSVSGARSASGTSQATTSTTDGVRSVDVHREIDILSAILGGHKLSSASVSESRPHARFQSDPYTRDELPHGNAAYSLEPGLKRPNLTTPDSEIPHVMGSEETNRNKSLERSFNTAPALGSANASSGEVAVFDGVDVGDANRSAKRRLRSASRAGLQGLRDLLRVFKGNAVDDVAAAAAAASSKGGSVAEEDVLTTDDLKEQQPRHSLEGRPSTPSASKQKRKSLNLKRRSFLRSRTSLESVSAKAAEGQIIMEAAPPLPVSPEGGRFTPALSSKIDKRQPDPSPSKTSLDITWETGAADRSRDGREAQRSASATSKAVRRISLQSALSASSIKRRSVDGPRPSLLSSKANYTPHTHSSTHDRLPSSSHQQSLLQQQHRRPSLAVQPNASADMTPPDPRRASTSVDTVHRHHYLQLQMQQGLKSARTTAAVDRSHSSSAEAPLSQPVVQKLALRPEAMPGLLVYVQATKQHLQAAIDELGMQQEAATR</sequence>
<dbReference type="OrthoDB" id="2554322at2759"/>
<accession>A0A4U7KW68</accession>
<organism evidence="2 3">
    <name type="scientific">Sporisorium graminicola</name>
    <dbReference type="NCBI Taxonomy" id="280036"/>
    <lineage>
        <taxon>Eukaryota</taxon>
        <taxon>Fungi</taxon>
        <taxon>Dikarya</taxon>
        <taxon>Basidiomycota</taxon>
        <taxon>Ustilaginomycotina</taxon>
        <taxon>Ustilaginomycetes</taxon>
        <taxon>Ustilaginales</taxon>
        <taxon>Ustilaginaceae</taxon>
        <taxon>Sporisorium</taxon>
    </lineage>
</organism>
<feature type="compositionally biased region" description="Low complexity" evidence="1">
    <location>
        <begin position="31"/>
        <end position="52"/>
    </location>
</feature>
<feature type="compositionally biased region" description="Polar residues" evidence="1">
    <location>
        <begin position="540"/>
        <end position="552"/>
    </location>
</feature>
<comment type="caution">
    <text evidence="2">The sequence shown here is derived from an EMBL/GenBank/DDBJ whole genome shotgun (WGS) entry which is preliminary data.</text>
</comment>
<dbReference type="EMBL" id="SRRM01000012">
    <property type="protein sequence ID" value="TKY87688.1"/>
    <property type="molecule type" value="Genomic_DNA"/>
</dbReference>
<dbReference type="Proteomes" id="UP000306050">
    <property type="component" value="Chromosome SGRAM_20"/>
</dbReference>
<dbReference type="RefSeq" id="XP_029739673.1">
    <property type="nucleotide sequence ID" value="XM_029883867.1"/>
</dbReference>
<feature type="compositionally biased region" description="Polar residues" evidence="1">
    <location>
        <begin position="1557"/>
        <end position="1569"/>
    </location>
</feature>
<feature type="compositionally biased region" description="Low complexity" evidence="1">
    <location>
        <begin position="490"/>
        <end position="507"/>
    </location>
</feature>
<feature type="compositionally biased region" description="Basic residues" evidence="1">
    <location>
        <begin position="1431"/>
        <end position="1442"/>
    </location>
</feature>
<feature type="compositionally biased region" description="Polar residues" evidence="1">
    <location>
        <begin position="153"/>
        <end position="172"/>
    </location>
</feature>
<dbReference type="GeneID" id="40726164"/>
<feature type="compositionally biased region" description="Low complexity" evidence="1">
    <location>
        <begin position="63"/>
        <end position="78"/>
    </location>
</feature>
<feature type="compositionally biased region" description="Polar residues" evidence="1">
    <location>
        <begin position="1052"/>
        <end position="1061"/>
    </location>
</feature>
<evidence type="ECO:0000256" key="1">
    <source>
        <dbReference type="SAM" id="MobiDB-lite"/>
    </source>
</evidence>
<feature type="compositionally biased region" description="Basic and acidic residues" evidence="1">
    <location>
        <begin position="707"/>
        <end position="729"/>
    </location>
</feature>
<feature type="compositionally biased region" description="Basic and acidic residues" evidence="1">
    <location>
        <begin position="962"/>
        <end position="979"/>
    </location>
</feature>
<feature type="compositionally biased region" description="Basic and acidic residues" evidence="1">
    <location>
        <begin position="1510"/>
        <end position="1521"/>
    </location>
</feature>
<reference evidence="2 3" key="1">
    <citation type="submission" date="2019-05" db="EMBL/GenBank/DDBJ databases">
        <title>Sporisorium graminicola CBS 10092 draft sequencing and annotation.</title>
        <authorList>
            <person name="Solano-Gonzalez S."/>
            <person name="Caddick M.X."/>
            <person name="Darby A."/>
        </authorList>
    </citation>
    <scope>NUCLEOTIDE SEQUENCE [LARGE SCALE GENOMIC DNA]</scope>
    <source>
        <strain evidence="2 3">CBS 10092</strain>
    </source>
</reference>